<protein>
    <submittedName>
        <fullName evidence="2">Uncharacterized protein</fullName>
    </submittedName>
</protein>
<feature type="region of interest" description="Disordered" evidence="1">
    <location>
        <begin position="135"/>
        <end position="157"/>
    </location>
</feature>
<feature type="region of interest" description="Disordered" evidence="1">
    <location>
        <begin position="89"/>
        <end position="112"/>
    </location>
</feature>
<keyword evidence="3" id="KW-1185">Reference proteome</keyword>
<evidence type="ECO:0000313" key="3">
    <source>
        <dbReference type="Proteomes" id="UP001160625"/>
    </source>
</evidence>
<dbReference type="EMBL" id="JARYGZ010000001">
    <property type="protein sequence ID" value="MDH7639821.1"/>
    <property type="molecule type" value="Genomic_DNA"/>
</dbReference>
<feature type="compositionally biased region" description="Basic and acidic residues" evidence="1">
    <location>
        <begin position="91"/>
        <end position="112"/>
    </location>
</feature>
<dbReference type="Proteomes" id="UP001160625">
    <property type="component" value="Unassembled WGS sequence"/>
</dbReference>
<evidence type="ECO:0000256" key="1">
    <source>
        <dbReference type="SAM" id="MobiDB-lite"/>
    </source>
</evidence>
<name>A0ABT6N435_9SPHN</name>
<dbReference type="RefSeq" id="WP_281045063.1">
    <property type="nucleotide sequence ID" value="NZ_JARYGZ010000001.1"/>
</dbReference>
<sequence length="259" mass="27363">MLSLIAALLAATPAAPPPAPEIVVTAKHDKCFVEYGQHPVSDDDLKALTQSWALGTPVRVIEPRGANLKCEFEIMKSLAAHGQHAAQFVARSEDLSPEDTKAEEAERAAERQKEAIASATPMPLTPAMLAGPSTAMAAPPPPVRRGKRGRAAPQGRSIAQAPSGIVTLACTMADPEKPYQLDVIVNEEKGTATPSRPDTGGGSEMKALFMPDAVRFGPFTINRSTLQIWRQNGGNGATAGKQPAIVPGQCALADMRRVF</sequence>
<proteinExistence type="predicted"/>
<organism evidence="2 3">
    <name type="scientific">Sphingomonas oryzagri</name>
    <dbReference type="NCBI Taxonomy" id="3042314"/>
    <lineage>
        <taxon>Bacteria</taxon>
        <taxon>Pseudomonadati</taxon>
        <taxon>Pseudomonadota</taxon>
        <taxon>Alphaproteobacteria</taxon>
        <taxon>Sphingomonadales</taxon>
        <taxon>Sphingomonadaceae</taxon>
        <taxon>Sphingomonas</taxon>
    </lineage>
</organism>
<reference evidence="2" key="1">
    <citation type="submission" date="2023-04" db="EMBL/GenBank/DDBJ databases">
        <title>Sphingomonas sp. MAHUQ-71 isolated from rice field.</title>
        <authorList>
            <person name="Huq M.A."/>
        </authorList>
    </citation>
    <scope>NUCLEOTIDE SEQUENCE</scope>
    <source>
        <strain evidence="2">MAHUQ-71</strain>
    </source>
</reference>
<evidence type="ECO:0000313" key="2">
    <source>
        <dbReference type="EMBL" id="MDH7639821.1"/>
    </source>
</evidence>
<gene>
    <name evidence="2" type="ORF">QGN17_13890</name>
</gene>
<comment type="caution">
    <text evidence="2">The sequence shown here is derived from an EMBL/GenBank/DDBJ whole genome shotgun (WGS) entry which is preliminary data.</text>
</comment>
<accession>A0ABT6N435</accession>